<evidence type="ECO:0000256" key="6">
    <source>
        <dbReference type="SAM" id="Phobius"/>
    </source>
</evidence>
<comment type="similarity">
    <text evidence="2">Belongs to the RNase K family.</text>
</comment>
<dbReference type="PANTHER" id="PTHR31733">
    <property type="entry name" value="RIBONUCLEASE KAPPA"/>
    <property type="match status" value="1"/>
</dbReference>
<dbReference type="WBParaSite" id="NBR_0000728501-mRNA-1">
    <property type="protein sequence ID" value="NBR_0000728501-mRNA-1"/>
    <property type="gene ID" value="NBR_0000728501"/>
</dbReference>
<evidence type="ECO:0000256" key="2">
    <source>
        <dbReference type="ARBA" id="ARBA00008458"/>
    </source>
</evidence>
<reference evidence="7 8" key="2">
    <citation type="submission" date="2018-11" db="EMBL/GenBank/DDBJ databases">
        <authorList>
            <consortium name="Pathogen Informatics"/>
        </authorList>
    </citation>
    <scope>NUCLEOTIDE SEQUENCE [LARGE SCALE GENOMIC DNA]</scope>
</reference>
<dbReference type="GO" id="GO:0016020">
    <property type="term" value="C:membrane"/>
    <property type="evidence" value="ECO:0007669"/>
    <property type="project" value="UniProtKB-SubCell"/>
</dbReference>
<gene>
    <name evidence="7" type="ORF">NBR_LOCUS7286</name>
</gene>
<evidence type="ECO:0000256" key="4">
    <source>
        <dbReference type="ARBA" id="ARBA00022989"/>
    </source>
</evidence>
<evidence type="ECO:0000313" key="8">
    <source>
        <dbReference type="Proteomes" id="UP000271162"/>
    </source>
</evidence>
<keyword evidence="4 6" id="KW-1133">Transmembrane helix</keyword>
<keyword evidence="3 6" id="KW-0812">Transmembrane</keyword>
<dbReference type="EMBL" id="UYSL01019876">
    <property type="protein sequence ID" value="VDL70875.1"/>
    <property type="molecule type" value="Genomic_DNA"/>
</dbReference>
<dbReference type="InterPro" id="IPR026770">
    <property type="entry name" value="RNase_K"/>
</dbReference>
<dbReference type="STRING" id="27835.A0A158QXR9"/>
<organism evidence="9">
    <name type="scientific">Nippostrongylus brasiliensis</name>
    <name type="common">Rat hookworm</name>
    <dbReference type="NCBI Taxonomy" id="27835"/>
    <lineage>
        <taxon>Eukaryota</taxon>
        <taxon>Metazoa</taxon>
        <taxon>Ecdysozoa</taxon>
        <taxon>Nematoda</taxon>
        <taxon>Chromadorea</taxon>
        <taxon>Rhabditida</taxon>
        <taxon>Rhabditina</taxon>
        <taxon>Rhabditomorpha</taxon>
        <taxon>Strongyloidea</taxon>
        <taxon>Heligmosomidae</taxon>
        <taxon>Nippostrongylus</taxon>
    </lineage>
</organism>
<name>A0A158QXR9_NIPBR</name>
<sequence length="96" mass="10747">MACGPKCMAFMMLMSIWGIIFLSILGGLYYNQSVGLFEDLPDEDKKACNVADWDCRKKEFVKLYQQNAYNCWVAAGGYVVVGTAAALRFACVRSRL</sequence>
<dbReference type="AlphaFoldDB" id="A0A158QXR9"/>
<dbReference type="GO" id="GO:0004521">
    <property type="term" value="F:RNA endonuclease activity"/>
    <property type="evidence" value="ECO:0007669"/>
    <property type="project" value="InterPro"/>
</dbReference>
<evidence type="ECO:0000313" key="7">
    <source>
        <dbReference type="EMBL" id="VDL70875.1"/>
    </source>
</evidence>
<feature type="transmembrane region" description="Helical" evidence="6">
    <location>
        <begin position="7"/>
        <end position="30"/>
    </location>
</feature>
<proteinExistence type="inferred from homology"/>
<evidence type="ECO:0000256" key="5">
    <source>
        <dbReference type="ARBA" id="ARBA00023136"/>
    </source>
</evidence>
<dbReference type="Proteomes" id="UP000271162">
    <property type="component" value="Unassembled WGS sequence"/>
</dbReference>
<feature type="transmembrane region" description="Helical" evidence="6">
    <location>
        <begin position="72"/>
        <end position="91"/>
    </location>
</feature>
<protein>
    <submittedName>
        <fullName evidence="9">Transmembrane protein</fullName>
    </submittedName>
</protein>
<keyword evidence="8" id="KW-1185">Reference proteome</keyword>
<accession>A0A158QXR9</accession>
<comment type="subcellular location">
    <subcellularLocation>
        <location evidence="1">Membrane</location>
        <topology evidence="1">Multi-pass membrane protein</topology>
    </subcellularLocation>
</comment>
<dbReference type="OMA" id="YNCWIAC"/>
<evidence type="ECO:0000256" key="1">
    <source>
        <dbReference type="ARBA" id="ARBA00004141"/>
    </source>
</evidence>
<keyword evidence="5 6" id="KW-0472">Membrane</keyword>
<evidence type="ECO:0000313" key="9">
    <source>
        <dbReference type="WBParaSite" id="NBR_0000728501-mRNA-1"/>
    </source>
</evidence>
<evidence type="ECO:0000256" key="3">
    <source>
        <dbReference type="ARBA" id="ARBA00022692"/>
    </source>
</evidence>
<reference evidence="9" key="1">
    <citation type="submission" date="2016-04" db="UniProtKB">
        <authorList>
            <consortium name="WormBaseParasite"/>
        </authorList>
    </citation>
    <scope>IDENTIFICATION</scope>
</reference>